<dbReference type="AlphaFoldDB" id="A0A7Z0WWC0"/>
<dbReference type="PANTHER" id="PTHR42791">
    <property type="entry name" value="GNAT FAMILY ACETYLTRANSFERASE"/>
    <property type="match status" value="1"/>
</dbReference>
<dbReference type="InterPro" id="IPR000182">
    <property type="entry name" value="GNAT_dom"/>
</dbReference>
<dbReference type="SUPFAM" id="SSF55729">
    <property type="entry name" value="Acyl-CoA N-acyltransferases (Nat)"/>
    <property type="match status" value="1"/>
</dbReference>
<accession>A0A7Z0WWC0</accession>
<dbReference type="GO" id="GO:0016747">
    <property type="term" value="F:acyltransferase activity, transferring groups other than amino-acyl groups"/>
    <property type="evidence" value="ECO:0007669"/>
    <property type="project" value="InterPro"/>
</dbReference>
<dbReference type="RefSeq" id="WP_075213091.1">
    <property type="nucleotide sequence ID" value="NZ_JAPEZR010000001.1"/>
</dbReference>
<dbReference type="Pfam" id="PF00583">
    <property type="entry name" value="Acetyltransf_1"/>
    <property type="match status" value="1"/>
</dbReference>
<dbReference type="Proteomes" id="UP000185604">
    <property type="component" value="Unassembled WGS sequence"/>
</dbReference>
<dbReference type="Gene3D" id="3.40.630.30">
    <property type="match status" value="1"/>
</dbReference>
<feature type="domain" description="N-acetyltransferase" evidence="1">
    <location>
        <begin position="2"/>
        <end position="207"/>
    </location>
</feature>
<dbReference type="PANTHER" id="PTHR42791:SF1">
    <property type="entry name" value="N-ACETYLTRANSFERASE DOMAIN-CONTAINING PROTEIN"/>
    <property type="match status" value="1"/>
</dbReference>
<name>A0A7Z0WWC0_9BACI</name>
<dbReference type="EMBL" id="LKPO01000020">
    <property type="protein sequence ID" value="OLF90870.1"/>
    <property type="molecule type" value="Genomic_DNA"/>
</dbReference>
<dbReference type="PROSITE" id="PS51186">
    <property type="entry name" value="GNAT"/>
    <property type="match status" value="1"/>
</dbReference>
<evidence type="ECO:0000259" key="1">
    <source>
        <dbReference type="PROSITE" id="PS51186"/>
    </source>
</evidence>
<organism evidence="2 3">
    <name type="scientific">Bacillus paralicheniformis</name>
    <dbReference type="NCBI Taxonomy" id="1648923"/>
    <lineage>
        <taxon>Bacteria</taxon>
        <taxon>Bacillati</taxon>
        <taxon>Bacillota</taxon>
        <taxon>Bacilli</taxon>
        <taxon>Bacillales</taxon>
        <taxon>Bacillaceae</taxon>
        <taxon>Bacillus</taxon>
    </lineage>
</organism>
<gene>
    <name evidence="2" type="ORF">B4121_3083</name>
</gene>
<evidence type="ECO:0000313" key="3">
    <source>
        <dbReference type="Proteomes" id="UP000185604"/>
    </source>
</evidence>
<comment type="caution">
    <text evidence="2">The sequence shown here is derived from an EMBL/GenBank/DDBJ whole genome shotgun (WGS) entry which is preliminary data.</text>
</comment>
<dbReference type="InterPro" id="IPR016181">
    <property type="entry name" value="Acyl_CoA_acyltransferase"/>
</dbReference>
<sequence>MIQYRLASADHLDEVAQLFHESFDNYPFMDLLVRPEKKNPEFFYELHKVITQAYINRRGCFIGVVNGEIVTAALLKHRDDPDVGVMDYISAGGIKLFIKGGLSAVWNMVNVAEEAKRSYKGIKQQKWYLEALGVSRFHQGKSFGSKMINDCLVPFIRRNGGGILALITNTNLNRSFYKKNGFDEFSAFPLKRFGREIGNWSFKRTIY</sequence>
<dbReference type="InterPro" id="IPR052523">
    <property type="entry name" value="Trichothecene_AcTrans"/>
</dbReference>
<evidence type="ECO:0000313" key="2">
    <source>
        <dbReference type="EMBL" id="OLF90870.1"/>
    </source>
</evidence>
<protein>
    <recommendedName>
        <fullName evidence="1">N-acetyltransferase domain-containing protein</fullName>
    </recommendedName>
</protein>
<proteinExistence type="predicted"/>
<reference evidence="2 3" key="1">
    <citation type="journal article" date="2016" name="Front. Microbiol.">
        <title>High-Level Heat Resistance of Spores of Bacillus amyloliquefaciens and Bacillus licheniformis Results from the Presence of a spoVA Operon in a Tn1546 Transposon.</title>
        <authorList>
            <person name="Berendsen E.M."/>
            <person name="Koning R.A."/>
            <person name="Boekhorst J."/>
            <person name="de Jong A."/>
            <person name="Kuipers O.P."/>
            <person name="Wells-Bennik M.H."/>
        </authorList>
    </citation>
    <scope>NUCLEOTIDE SEQUENCE [LARGE SCALE GENOMIC DNA]</scope>
    <source>
        <strain evidence="2 3">B4121</strain>
    </source>
</reference>